<name>A0A8H4ILE0_9PEZI</name>
<dbReference type="Proteomes" id="UP000572817">
    <property type="component" value="Unassembled WGS sequence"/>
</dbReference>
<keyword evidence="3" id="KW-1185">Reference proteome</keyword>
<sequence>MALGDGPPVRLSPGISDLFDSPLYSDLKVRCKDGTVYNIHKSIVCSQSAFFANACQPEHGFKESQDGIIDLTEESSAVVGRLLEYFYRHNYTVESCTFLIHAELCAAADFFQVSGLETLARERFEAEVMRKDFWKGSRLRRAIEFTYSTALSSSNRLRECVVKVASEHLDELKDDKVFVETSWNISELSLDVAEALQKELKQKKDKETLDVAIMKRFNPCSDCSTHLPDGPCDLDDLDYDDKLYCWACGHGEEVCQWQA</sequence>
<evidence type="ECO:0000313" key="3">
    <source>
        <dbReference type="Proteomes" id="UP000572817"/>
    </source>
</evidence>
<dbReference type="CDD" id="cd18186">
    <property type="entry name" value="BTB_POZ_ZBTB_KLHL-like"/>
    <property type="match status" value="1"/>
</dbReference>
<evidence type="ECO:0000313" key="2">
    <source>
        <dbReference type="EMBL" id="KAF4303256.1"/>
    </source>
</evidence>
<dbReference type="PANTHER" id="PTHR47843">
    <property type="entry name" value="BTB DOMAIN-CONTAINING PROTEIN-RELATED"/>
    <property type="match status" value="1"/>
</dbReference>
<dbReference type="Pfam" id="PF00651">
    <property type="entry name" value="BTB"/>
    <property type="match status" value="1"/>
</dbReference>
<dbReference type="Gene3D" id="3.30.710.10">
    <property type="entry name" value="Potassium Channel Kv1.1, Chain A"/>
    <property type="match status" value="1"/>
</dbReference>
<dbReference type="PROSITE" id="PS50097">
    <property type="entry name" value="BTB"/>
    <property type="match status" value="1"/>
</dbReference>
<dbReference type="SUPFAM" id="SSF54695">
    <property type="entry name" value="POZ domain"/>
    <property type="match status" value="1"/>
</dbReference>
<accession>A0A8H4ILE0</accession>
<dbReference type="EMBL" id="WWBZ02000062">
    <property type="protein sequence ID" value="KAF4303256.1"/>
    <property type="molecule type" value="Genomic_DNA"/>
</dbReference>
<dbReference type="OrthoDB" id="6359816at2759"/>
<reference evidence="2" key="1">
    <citation type="submission" date="2020-04" db="EMBL/GenBank/DDBJ databases">
        <title>Genome Assembly and Annotation of Botryosphaeria dothidea sdau 11-99, a Latent Pathogen of Apple Fruit Ring Rot in China.</title>
        <authorList>
            <person name="Yu C."/>
            <person name="Diao Y."/>
            <person name="Lu Q."/>
            <person name="Zhao J."/>
            <person name="Cui S."/>
            <person name="Peng C."/>
            <person name="He B."/>
            <person name="Liu H."/>
        </authorList>
    </citation>
    <scope>NUCLEOTIDE SEQUENCE [LARGE SCALE GENOMIC DNA]</scope>
    <source>
        <strain evidence="2">Sdau11-99</strain>
    </source>
</reference>
<dbReference type="InterPro" id="IPR000210">
    <property type="entry name" value="BTB/POZ_dom"/>
</dbReference>
<comment type="caution">
    <text evidence="2">The sequence shown here is derived from an EMBL/GenBank/DDBJ whole genome shotgun (WGS) entry which is preliminary data.</text>
</comment>
<proteinExistence type="predicted"/>
<dbReference type="PANTHER" id="PTHR47843:SF5">
    <property type="entry name" value="BTB_POZ DOMAIN PROTEIN"/>
    <property type="match status" value="1"/>
</dbReference>
<feature type="domain" description="BTB" evidence="1">
    <location>
        <begin position="25"/>
        <end position="95"/>
    </location>
</feature>
<dbReference type="InterPro" id="IPR011333">
    <property type="entry name" value="SKP1/BTB/POZ_sf"/>
</dbReference>
<organism evidence="2 3">
    <name type="scientific">Botryosphaeria dothidea</name>
    <dbReference type="NCBI Taxonomy" id="55169"/>
    <lineage>
        <taxon>Eukaryota</taxon>
        <taxon>Fungi</taxon>
        <taxon>Dikarya</taxon>
        <taxon>Ascomycota</taxon>
        <taxon>Pezizomycotina</taxon>
        <taxon>Dothideomycetes</taxon>
        <taxon>Dothideomycetes incertae sedis</taxon>
        <taxon>Botryosphaeriales</taxon>
        <taxon>Botryosphaeriaceae</taxon>
        <taxon>Botryosphaeria</taxon>
    </lineage>
</organism>
<gene>
    <name evidence="2" type="ORF">GTA08_BOTSDO08692</name>
</gene>
<protein>
    <recommendedName>
        <fullName evidence="1">BTB domain-containing protein</fullName>
    </recommendedName>
</protein>
<dbReference type="AlphaFoldDB" id="A0A8H4ILE0"/>
<evidence type="ECO:0000259" key="1">
    <source>
        <dbReference type="PROSITE" id="PS50097"/>
    </source>
</evidence>